<dbReference type="OrthoDB" id="3973241at2759"/>
<evidence type="ECO:0000256" key="4">
    <source>
        <dbReference type="SAM" id="MobiDB-lite"/>
    </source>
</evidence>
<feature type="coiled-coil region" evidence="3">
    <location>
        <begin position="14"/>
        <end position="48"/>
    </location>
</feature>
<reference evidence="6" key="1">
    <citation type="submission" date="2021-02" db="EMBL/GenBank/DDBJ databases">
        <authorList>
            <person name="Dougan E. K."/>
            <person name="Rhodes N."/>
            <person name="Thang M."/>
            <person name="Chan C."/>
        </authorList>
    </citation>
    <scope>NUCLEOTIDE SEQUENCE</scope>
</reference>
<accession>A0A812PU90</accession>
<dbReference type="Pfam" id="PF03357">
    <property type="entry name" value="Snf7"/>
    <property type="match status" value="1"/>
</dbReference>
<dbReference type="GO" id="GO:0032511">
    <property type="term" value="P:late endosome to vacuole transport via multivesicular body sorting pathway"/>
    <property type="evidence" value="ECO:0007669"/>
    <property type="project" value="TreeGrafter"/>
</dbReference>
<gene>
    <name evidence="6" type="primary">Vps60</name>
    <name evidence="6" type="ORF">SNAT2548_LOCUS19713</name>
</gene>
<dbReference type="InterPro" id="IPR029062">
    <property type="entry name" value="Class_I_gatase-like"/>
</dbReference>
<dbReference type="InterPro" id="IPR005024">
    <property type="entry name" value="Snf7_fam"/>
</dbReference>
<dbReference type="Pfam" id="PF00117">
    <property type="entry name" value="GATase"/>
    <property type="match status" value="1"/>
</dbReference>
<evidence type="ECO:0000256" key="1">
    <source>
        <dbReference type="ARBA" id="ARBA00006190"/>
    </source>
</evidence>
<dbReference type="AlphaFoldDB" id="A0A812PU90"/>
<dbReference type="PANTHER" id="PTHR22761:SF12">
    <property type="entry name" value="CHARGED MULTIVESICULAR BODY PROTEIN 5"/>
    <property type="match status" value="1"/>
</dbReference>
<evidence type="ECO:0000259" key="5">
    <source>
        <dbReference type="Pfam" id="PF00117"/>
    </source>
</evidence>
<feature type="compositionally biased region" description="Basic and acidic residues" evidence="4">
    <location>
        <begin position="160"/>
        <end position="171"/>
    </location>
</feature>
<feature type="region of interest" description="Disordered" evidence="4">
    <location>
        <begin position="148"/>
        <end position="187"/>
    </location>
</feature>
<evidence type="ECO:0000313" key="6">
    <source>
        <dbReference type="EMBL" id="CAE7364323.1"/>
    </source>
</evidence>
<evidence type="ECO:0000256" key="2">
    <source>
        <dbReference type="ARBA" id="ARBA00023054"/>
    </source>
</evidence>
<keyword evidence="2 3" id="KW-0175">Coiled coil</keyword>
<feature type="domain" description="Glutamine amidotransferase" evidence="5">
    <location>
        <begin position="396"/>
        <end position="509"/>
    </location>
</feature>
<dbReference type="InterPro" id="IPR017926">
    <property type="entry name" value="GATASE"/>
</dbReference>
<dbReference type="SUPFAM" id="SSF52317">
    <property type="entry name" value="Class I glutamine amidotransferase-like"/>
    <property type="match status" value="1"/>
</dbReference>
<dbReference type="Proteomes" id="UP000604046">
    <property type="component" value="Unassembled WGS sequence"/>
</dbReference>
<dbReference type="EMBL" id="CAJNDS010002188">
    <property type="protein sequence ID" value="CAE7364323.1"/>
    <property type="molecule type" value="Genomic_DNA"/>
</dbReference>
<evidence type="ECO:0000313" key="7">
    <source>
        <dbReference type="Proteomes" id="UP000604046"/>
    </source>
</evidence>
<dbReference type="Gene3D" id="1.10.287.1060">
    <property type="entry name" value="ESAT-6-like"/>
    <property type="match status" value="1"/>
</dbReference>
<dbReference type="PANTHER" id="PTHR22761">
    <property type="entry name" value="CHARGED MULTIVESICULAR BODY PROTEIN"/>
    <property type="match status" value="1"/>
</dbReference>
<dbReference type="PROSITE" id="PS51273">
    <property type="entry name" value="GATASE_TYPE_1"/>
    <property type="match status" value="1"/>
</dbReference>
<dbReference type="Gene3D" id="3.40.50.880">
    <property type="match status" value="1"/>
</dbReference>
<name>A0A812PU90_9DINO</name>
<organism evidence="6 7">
    <name type="scientific">Symbiodinium natans</name>
    <dbReference type="NCBI Taxonomy" id="878477"/>
    <lineage>
        <taxon>Eukaryota</taxon>
        <taxon>Sar</taxon>
        <taxon>Alveolata</taxon>
        <taxon>Dinophyceae</taxon>
        <taxon>Suessiales</taxon>
        <taxon>Symbiodiniaceae</taxon>
        <taxon>Symbiodinium</taxon>
    </lineage>
</organism>
<proteinExistence type="inferred from homology"/>
<dbReference type="GO" id="GO:0006900">
    <property type="term" value="P:vesicle budding from membrane"/>
    <property type="evidence" value="ECO:0007669"/>
    <property type="project" value="TreeGrafter"/>
</dbReference>
<comment type="caution">
    <text evidence="6">The sequence shown here is derived from an EMBL/GenBank/DDBJ whole genome shotgun (WGS) entry which is preliminary data.</text>
</comment>
<protein>
    <submittedName>
        <fullName evidence="6">Vps60 protein</fullName>
    </submittedName>
</protein>
<keyword evidence="7" id="KW-1185">Reference proteome</keyword>
<evidence type="ECO:0000256" key="3">
    <source>
        <dbReference type="SAM" id="Coils"/>
    </source>
</evidence>
<dbReference type="Gene3D" id="6.10.250.1710">
    <property type="match status" value="1"/>
</dbReference>
<comment type="similarity">
    <text evidence="1">Belongs to the SNF7 family.</text>
</comment>
<sequence length="636" mass="69220">MGGRESKPEPPKPAPNLQDAATNLEQKIEELGAKIQKADEEARQWVAKQSTDATAKARAMQALKRKKLYEQQRDQLVDTQFNVENLAFQQEQAEITAGTVAAMKKATDQLKNQTQKIGVDQVDKLTDEMADIAAEMKDIQSALAAPSAVGSAAEDEAEKELEARSIREPSRIQKNNRACSDEKSRPEGVRVRGDDLVRARFLMQQSSFLLFLLADKRSGSVAVDAVNALATSLAQDEARAHHLQDRMALTAAKCHKCQQAAGDIGLIVSCGSSCLSDVRLRFERHHMAFIQCARNGFTKTRGPVVLTEPVDLRAHIAKTLVSQGPAVGVCGSNLRSLLASIQNRDAVSVEEEPEPEESESLPRSNCVQTARRTCRANLEMPVLPMPMTAAMLQFPDAPVVGVCFGMQLLALLYGGKLSEQRGSAHRGEWTEVRRSPMKSRLLDGLPSKFPQWASNFIFVDEPPLDFTVTAVDSANRVMAMEHVDDHVYGIQWHPEVINSKVGRKIVDRIFSLAGKCRAGRRGICDPPAEGLKAEPSIRGSQAPPDVEVFSWHEVDLELRKLVKELILSSGGGRAAADLGQLLAGRRRELMSTLRGSHAAPRFGADGDGSLSEALGAASASLREVAEAWLLNPAPAG</sequence>
<dbReference type="GO" id="GO:0005771">
    <property type="term" value="C:multivesicular body"/>
    <property type="evidence" value="ECO:0007669"/>
    <property type="project" value="TreeGrafter"/>
</dbReference>